<keyword evidence="3" id="KW-1185">Reference proteome</keyword>
<sequence>MISMEAARKTAEQFLDAEVRGRFSHPVVIVDYAVEDLGEVYVFPYNGKAYVEADDWHQAMAGNVPVVVDKRTGQARYLSRGDEGQHWL</sequence>
<protein>
    <recommendedName>
        <fullName evidence="1">Immunity protein 35 domain-containing protein</fullName>
    </recommendedName>
</protein>
<evidence type="ECO:0000259" key="1">
    <source>
        <dbReference type="Pfam" id="PF15567"/>
    </source>
</evidence>
<organism evidence="2 3">
    <name type="scientific">Micromonospora echinospora</name>
    <name type="common">Micromonospora purpurea</name>
    <dbReference type="NCBI Taxonomy" id="1877"/>
    <lineage>
        <taxon>Bacteria</taxon>
        <taxon>Bacillati</taxon>
        <taxon>Actinomycetota</taxon>
        <taxon>Actinomycetes</taxon>
        <taxon>Micromonosporales</taxon>
        <taxon>Micromonosporaceae</taxon>
        <taxon>Micromonospora</taxon>
    </lineage>
</organism>
<dbReference type="Pfam" id="PF15567">
    <property type="entry name" value="Imm35"/>
    <property type="match status" value="1"/>
</dbReference>
<gene>
    <name evidence="2" type="ORF">FHU28_002409</name>
</gene>
<dbReference type="InterPro" id="IPR029082">
    <property type="entry name" value="Imm35"/>
</dbReference>
<evidence type="ECO:0000313" key="2">
    <source>
        <dbReference type="EMBL" id="MBB5112570.1"/>
    </source>
</evidence>
<dbReference type="Proteomes" id="UP000618986">
    <property type="component" value="Unassembled WGS sequence"/>
</dbReference>
<proteinExistence type="predicted"/>
<evidence type="ECO:0000313" key="3">
    <source>
        <dbReference type="Proteomes" id="UP000618986"/>
    </source>
</evidence>
<name>A0ABR6MB16_MICEC</name>
<reference evidence="2 3" key="1">
    <citation type="submission" date="2020-08" db="EMBL/GenBank/DDBJ databases">
        <title>Sequencing the genomes of 1000 actinobacteria strains.</title>
        <authorList>
            <person name="Klenk H.-P."/>
        </authorList>
    </citation>
    <scope>NUCLEOTIDE SEQUENCE [LARGE SCALE GENOMIC DNA]</scope>
    <source>
        <strain evidence="2 3">DSM 43036</strain>
    </source>
</reference>
<comment type="caution">
    <text evidence="2">The sequence shown here is derived from an EMBL/GenBank/DDBJ whole genome shotgun (WGS) entry which is preliminary data.</text>
</comment>
<accession>A0ABR6MB16</accession>
<feature type="domain" description="Immunity protein 35" evidence="1">
    <location>
        <begin position="6"/>
        <end position="75"/>
    </location>
</feature>
<dbReference type="EMBL" id="JACHJC010000001">
    <property type="protein sequence ID" value="MBB5112570.1"/>
    <property type="molecule type" value="Genomic_DNA"/>
</dbReference>